<evidence type="ECO:0000313" key="1">
    <source>
        <dbReference type="EMBL" id="NDL56895.1"/>
    </source>
</evidence>
<sequence length="102" mass="10777">MTAVLVLGRSRQIVDTVVAMIEDSGFGACGVTTVAAARAALEKGSVSTLVIGAGVDLFFGTRLRRRAEALGVRVIRARPGNSSPQAYVREEVIPTLLHDGQR</sequence>
<comment type="caution">
    <text evidence="1">The sequence shown here is derived from an EMBL/GenBank/DDBJ whole genome shotgun (WGS) entry which is preliminary data.</text>
</comment>
<proteinExistence type="predicted"/>
<dbReference type="EMBL" id="WLZY01000002">
    <property type="protein sequence ID" value="NDL56895.1"/>
    <property type="molecule type" value="Genomic_DNA"/>
</dbReference>
<protein>
    <submittedName>
        <fullName evidence="1">Uncharacterized protein</fullName>
    </submittedName>
</protein>
<dbReference type="AlphaFoldDB" id="A0A7K3M0R5"/>
<organism evidence="1 2">
    <name type="scientific">Phytoactinopolyspora mesophila</name>
    <dbReference type="NCBI Taxonomy" id="2650750"/>
    <lineage>
        <taxon>Bacteria</taxon>
        <taxon>Bacillati</taxon>
        <taxon>Actinomycetota</taxon>
        <taxon>Actinomycetes</taxon>
        <taxon>Jiangellales</taxon>
        <taxon>Jiangellaceae</taxon>
        <taxon>Phytoactinopolyspora</taxon>
    </lineage>
</organism>
<gene>
    <name evidence="1" type="ORF">F7O44_07400</name>
</gene>
<reference evidence="1 2" key="1">
    <citation type="submission" date="2019-11" db="EMBL/GenBank/DDBJ databases">
        <authorList>
            <person name="Li X.-J."/>
            <person name="Feng X.-M."/>
        </authorList>
    </citation>
    <scope>NUCLEOTIDE SEQUENCE [LARGE SCALE GENOMIC DNA]</scope>
    <source>
        <strain evidence="1 2">XMNu-373</strain>
    </source>
</reference>
<keyword evidence="2" id="KW-1185">Reference proteome</keyword>
<evidence type="ECO:0000313" key="2">
    <source>
        <dbReference type="Proteomes" id="UP000460435"/>
    </source>
</evidence>
<dbReference type="RefSeq" id="WP_162449593.1">
    <property type="nucleotide sequence ID" value="NZ_WLZY01000002.1"/>
</dbReference>
<name>A0A7K3M0R5_9ACTN</name>
<dbReference type="Proteomes" id="UP000460435">
    <property type="component" value="Unassembled WGS sequence"/>
</dbReference>
<accession>A0A7K3M0R5</accession>